<dbReference type="InterPro" id="IPR036140">
    <property type="entry name" value="PFN_sf"/>
</dbReference>
<dbReference type="Gene3D" id="3.30.450.30">
    <property type="entry name" value="Dynein light chain 2a, cytoplasmic"/>
    <property type="match status" value="1"/>
</dbReference>
<dbReference type="InterPro" id="IPR048278">
    <property type="entry name" value="PFN"/>
</dbReference>
<gene>
    <name evidence="3" type="primary">PROF2</name>
</gene>
<dbReference type="InterPro" id="IPR005455">
    <property type="entry name" value="PFN_euk"/>
</dbReference>
<dbReference type="InterPro" id="IPR027310">
    <property type="entry name" value="Profilin_CS"/>
</dbReference>
<organism evidence="3">
    <name type="scientific">Anoplopoma fimbria</name>
    <name type="common">Sablefish</name>
    <dbReference type="NCBI Taxonomy" id="229290"/>
    <lineage>
        <taxon>Eukaryota</taxon>
        <taxon>Metazoa</taxon>
        <taxon>Chordata</taxon>
        <taxon>Craniata</taxon>
        <taxon>Vertebrata</taxon>
        <taxon>Euteleostomi</taxon>
        <taxon>Actinopterygii</taxon>
        <taxon>Neopterygii</taxon>
        <taxon>Teleostei</taxon>
        <taxon>Neoteleostei</taxon>
        <taxon>Acanthomorphata</taxon>
        <taxon>Eupercaria</taxon>
        <taxon>Perciformes</taxon>
        <taxon>Cottioidei</taxon>
        <taxon>Anoplopomatales</taxon>
        <taxon>Anoplopomatidae</taxon>
        <taxon>Anoplopoma</taxon>
    </lineage>
</organism>
<name>C3KI59_ANOFI</name>
<evidence type="ECO:0000313" key="3">
    <source>
        <dbReference type="EMBL" id="ACQ58331.1"/>
    </source>
</evidence>
<keyword evidence="2" id="KW-0009">Actin-binding</keyword>
<sequence>MSSWDQYLDRLKVPSVTEAAIYGLDGNVWATTKGLEGLTVEQIKYLAGSSEPMSMSGPKLGNMKCMLLKDDRSNPMSLCLHLRTSQADGKLPVCVGKTHKALLIVIGSASGGQLTDAIYKLVTYLKNNNY</sequence>
<protein>
    <recommendedName>
        <fullName evidence="2">Profilin</fullName>
    </recommendedName>
</protein>
<dbReference type="SMART" id="SM00392">
    <property type="entry name" value="PROF"/>
    <property type="match status" value="1"/>
</dbReference>
<proteinExistence type="evidence at transcript level"/>
<accession>C3KI59</accession>
<dbReference type="GO" id="GO:0003779">
    <property type="term" value="F:actin binding"/>
    <property type="evidence" value="ECO:0007669"/>
    <property type="project" value="UniProtKB-KW"/>
</dbReference>
<evidence type="ECO:0000256" key="1">
    <source>
        <dbReference type="ARBA" id="ARBA00010058"/>
    </source>
</evidence>
<dbReference type="AlphaFoldDB" id="C3KI59"/>
<reference evidence="3" key="1">
    <citation type="submission" date="2009-05" db="EMBL/GenBank/DDBJ databases">
        <title>Anoplopoma fimbria ESTs and full-length cDNAs.</title>
        <authorList>
            <person name="Messmer A."/>
            <person name="Rondeau E."/>
            <person name="Sanderson D."/>
            <person name="Cooper G."/>
            <person name="Leong J."/>
            <person name="Koop B.F."/>
        </authorList>
    </citation>
    <scope>NUCLEOTIDE SEQUENCE</scope>
    <source>
        <tissue evidence="3">Brain</tissue>
    </source>
</reference>
<dbReference type="OrthoDB" id="421374at2759"/>
<dbReference type="EMBL" id="BT082624">
    <property type="protein sequence ID" value="ACQ58331.1"/>
    <property type="molecule type" value="mRNA"/>
</dbReference>
<evidence type="ECO:0000256" key="2">
    <source>
        <dbReference type="RuleBase" id="RU003909"/>
    </source>
</evidence>
<dbReference type="PROSITE" id="PS00414">
    <property type="entry name" value="PROFILIN"/>
    <property type="match status" value="1"/>
</dbReference>
<dbReference type="Pfam" id="PF00235">
    <property type="entry name" value="Profilin"/>
    <property type="match status" value="1"/>
</dbReference>
<dbReference type="SUPFAM" id="SSF55770">
    <property type="entry name" value="Profilin (actin-binding protein)"/>
    <property type="match status" value="1"/>
</dbReference>
<comment type="similarity">
    <text evidence="1 2">Belongs to the profilin family.</text>
</comment>